<dbReference type="RefSeq" id="WP_147028203.1">
    <property type="nucleotide sequence ID" value="NZ_BJZU01000115.1"/>
</dbReference>
<evidence type="ECO:0000313" key="6">
    <source>
        <dbReference type="Proteomes" id="UP001156856"/>
    </source>
</evidence>
<reference evidence="6" key="2">
    <citation type="journal article" date="2019" name="Int. J. Syst. Evol. Microbiol.">
        <title>The Global Catalogue of Microorganisms (GCM) 10K type strain sequencing project: providing services to taxonomists for standard genome sequencing and annotation.</title>
        <authorList>
            <consortium name="The Broad Institute Genomics Platform"/>
            <consortium name="The Broad Institute Genome Sequencing Center for Infectious Disease"/>
            <person name="Wu L."/>
            <person name="Ma J."/>
        </authorList>
    </citation>
    <scope>NUCLEOTIDE SEQUENCE [LARGE SCALE GENOMIC DNA]</scope>
    <source>
        <strain evidence="6">NBRC 107715</strain>
    </source>
</reference>
<accession>A0A512J9Q2</accession>
<sequence length="148" mass="15889">MPREAKPPGDYEVGYGKPPRHTRFKPGQSGNPKGRSKGARNVKAILGEELFRSVSIVEGGKRRNVPVFALIVRQSLARAAKGEMRALSALAPYIQRAGLMEVEDGPEPVAQLPLSADEQALLQEFFAGLKAESADDGAPAEAEAEVPR</sequence>
<evidence type="ECO:0000256" key="1">
    <source>
        <dbReference type="SAM" id="MobiDB-lite"/>
    </source>
</evidence>
<evidence type="ECO:0000313" key="4">
    <source>
        <dbReference type="EMBL" id="GLS67304.1"/>
    </source>
</evidence>
<reference evidence="4" key="4">
    <citation type="submission" date="2023-01" db="EMBL/GenBank/DDBJ databases">
        <title>Draft genome sequence of Methylobacterium oxalidis strain NBRC 107715.</title>
        <authorList>
            <person name="Sun Q."/>
            <person name="Mori K."/>
        </authorList>
    </citation>
    <scope>NUCLEOTIDE SEQUENCE</scope>
    <source>
        <strain evidence="4">NBRC 107715</strain>
    </source>
</reference>
<feature type="domain" description="DUF5681" evidence="2">
    <location>
        <begin position="20"/>
        <end position="95"/>
    </location>
</feature>
<reference evidence="4" key="1">
    <citation type="journal article" date="2014" name="Int. J. Syst. Evol. Microbiol.">
        <title>Complete genome of a new Firmicutes species belonging to the dominant human colonic microbiota ('Ruminococcus bicirculans') reveals two chromosomes and a selective capacity to utilize plant glucans.</title>
        <authorList>
            <consortium name="NISC Comparative Sequencing Program"/>
            <person name="Wegmann U."/>
            <person name="Louis P."/>
            <person name="Goesmann A."/>
            <person name="Henrissat B."/>
            <person name="Duncan S.H."/>
            <person name="Flint H.J."/>
        </authorList>
    </citation>
    <scope>NUCLEOTIDE SEQUENCE</scope>
    <source>
        <strain evidence="4">NBRC 107715</strain>
    </source>
</reference>
<dbReference type="Proteomes" id="UP001156856">
    <property type="component" value="Unassembled WGS sequence"/>
</dbReference>
<organism evidence="3 5">
    <name type="scientific">Methylobacterium oxalidis</name>
    <dbReference type="NCBI Taxonomy" id="944322"/>
    <lineage>
        <taxon>Bacteria</taxon>
        <taxon>Pseudomonadati</taxon>
        <taxon>Pseudomonadota</taxon>
        <taxon>Alphaproteobacteria</taxon>
        <taxon>Hyphomicrobiales</taxon>
        <taxon>Methylobacteriaceae</taxon>
        <taxon>Methylobacterium</taxon>
    </lineage>
</organism>
<comment type="caution">
    <text evidence="3">The sequence shown here is derived from an EMBL/GenBank/DDBJ whole genome shotgun (WGS) entry which is preliminary data.</text>
</comment>
<dbReference type="AlphaFoldDB" id="A0A512J9Q2"/>
<dbReference type="Pfam" id="PF18932">
    <property type="entry name" value="DUF5681"/>
    <property type="match status" value="1"/>
</dbReference>
<name>A0A512J9Q2_9HYPH</name>
<evidence type="ECO:0000259" key="2">
    <source>
        <dbReference type="Pfam" id="PF18932"/>
    </source>
</evidence>
<gene>
    <name evidence="4" type="ORF">GCM10007888_56870</name>
    <name evidence="3" type="ORF">MOX02_47240</name>
</gene>
<dbReference type="EMBL" id="BJZU01000115">
    <property type="protein sequence ID" value="GEP06686.1"/>
    <property type="molecule type" value="Genomic_DNA"/>
</dbReference>
<evidence type="ECO:0000313" key="5">
    <source>
        <dbReference type="Proteomes" id="UP000321960"/>
    </source>
</evidence>
<reference evidence="3 5" key="3">
    <citation type="submission" date="2019-07" db="EMBL/GenBank/DDBJ databases">
        <title>Whole genome shotgun sequence of Methylobacterium oxalidis NBRC 107715.</title>
        <authorList>
            <person name="Hosoyama A."/>
            <person name="Uohara A."/>
            <person name="Ohji S."/>
            <person name="Ichikawa N."/>
        </authorList>
    </citation>
    <scope>NUCLEOTIDE SEQUENCE [LARGE SCALE GENOMIC DNA]</scope>
    <source>
        <strain evidence="3 5">NBRC 107715</strain>
    </source>
</reference>
<dbReference type="InterPro" id="IPR043736">
    <property type="entry name" value="DUF5681"/>
</dbReference>
<dbReference type="OrthoDB" id="2086138at2"/>
<evidence type="ECO:0000313" key="3">
    <source>
        <dbReference type="EMBL" id="GEP06686.1"/>
    </source>
</evidence>
<keyword evidence="6" id="KW-1185">Reference proteome</keyword>
<protein>
    <recommendedName>
        <fullName evidence="2">DUF5681 domain-containing protein</fullName>
    </recommendedName>
</protein>
<dbReference type="Proteomes" id="UP000321960">
    <property type="component" value="Unassembled WGS sequence"/>
</dbReference>
<feature type="region of interest" description="Disordered" evidence="1">
    <location>
        <begin position="1"/>
        <end position="40"/>
    </location>
</feature>
<dbReference type="EMBL" id="BSPK01000111">
    <property type="protein sequence ID" value="GLS67304.1"/>
    <property type="molecule type" value="Genomic_DNA"/>
</dbReference>
<proteinExistence type="predicted"/>